<comment type="catalytic activity">
    <reaction evidence="1 13">
        <text>4 hydroquinone + O2 = 4 benzosemiquinone + 2 H2O</text>
        <dbReference type="Rhea" id="RHEA:11276"/>
        <dbReference type="ChEBI" id="CHEBI:15377"/>
        <dbReference type="ChEBI" id="CHEBI:15379"/>
        <dbReference type="ChEBI" id="CHEBI:17594"/>
        <dbReference type="ChEBI" id="CHEBI:17977"/>
        <dbReference type="EC" id="1.10.3.2"/>
    </reaction>
</comment>
<feature type="domain" description="Plastocyanin-like" evidence="16">
    <location>
        <begin position="586"/>
        <end position="691"/>
    </location>
</feature>
<dbReference type="CDD" id="cd13849">
    <property type="entry name" value="CuRO_1_LCC_plant"/>
    <property type="match status" value="3"/>
</dbReference>
<evidence type="ECO:0000259" key="16">
    <source>
        <dbReference type="Pfam" id="PF07732"/>
    </source>
</evidence>
<evidence type="ECO:0000256" key="11">
    <source>
        <dbReference type="ARBA" id="ARBA00023180"/>
    </source>
</evidence>
<evidence type="ECO:0000256" key="13">
    <source>
        <dbReference type="RuleBase" id="RU361119"/>
    </source>
</evidence>
<evidence type="ECO:0000259" key="15">
    <source>
        <dbReference type="Pfam" id="PF07731"/>
    </source>
</evidence>
<keyword evidence="6 13" id="KW-0964">Secreted</keyword>
<keyword evidence="10 13" id="KW-0186">Copper</keyword>
<dbReference type="Gene3D" id="2.60.40.420">
    <property type="entry name" value="Cupredoxins - blue copper proteins"/>
    <property type="match status" value="9"/>
</dbReference>
<dbReference type="Pfam" id="PF07732">
    <property type="entry name" value="Cu-oxidase_3"/>
    <property type="match status" value="4"/>
</dbReference>
<dbReference type="Pfam" id="PF00394">
    <property type="entry name" value="Cu-oxidase"/>
    <property type="match status" value="2"/>
</dbReference>
<dbReference type="InterPro" id="IPR011707">
    <property type="entry name" value="Cu-oxidase-like_N"/>
</dbReference>
<name>A0A6N2LVC4_SALVM</name>
<evidence type="ECO:0000256" key="6">
    <source>
        <dbReference type="ARBA" id="ARBA00022525"/>
    </source>
</evidence>
<keyword evidence="12 13" id="KW-0439">Lignin degradation</keyword>
<comment type="cofactor">
    <cofactor evidence="13">
        <name>Cu cation</name>
        <dbReference type="ChEBI" id="CHEBI:23378"/>
    </cofactor>
    <text evidence="13">Binds 4 Cu cations per monomer.</text>
</comment>
<dbReference type="InterPro" id="IPR017761">
    <property type="entry name" value="Laccase"/>
</dbReference>
<evidence type="ECO:0000313" key="17">
    <source>
        <dbReference type="EMBL" id="VFU44260.1"/>
    </source>
</evidence>
<feature type="domain" description="Plastocyanin-like" evidence="16">
    <location>
        <begin position="1112"/>
        <end position="1217"/>
    </location>
</feature>
<feature type="domain" description="Plastocyanin-like" evidence="15">
    <location>
        <begin position="957"/>
        <end position="1089"/>
    </location>
</feature>
<dbReference type="InterPro" id="IPR002355">
    <property type="entry name" value="Cu_oxidase_Cu_BS"/>
</dbReference>
<dbReference type="PROSITE" id="PS00080">
    <property type="entry name" value="MULTICOPPER_OXIDASE2"/>
    <property type="match status" value="3"/>
</dbReference>
<evidence type="ECO:0000256" key="3">
    <source>
        <dbReference type="ARBA" id="ARBA00010609"/>
    </source>
</evidence>
<comment type="subcellular location">
    <subcellularLocation>
        <location evidence="2 13">Secreted</location>
        <location evidence="2 13">Extracellular space</location>
        <location evidence="2 13">Apoplast</location>
    </subcellularLocation>
</comment>
<sequence>MPKSSVNFQRKRCETFNEKANGIDLSITGPVDILTTNLKVRIEYLSIGCIRKPFVRKWGDADWLQQAQFTRLCETKTMLTVNGSFPGPTIHARRGDTIYVNVHNEGEHGVKQPRNPWSDGPENITQCPIQPGKNFTYEVILSNEEGTLWWHAHSDWSRATVHGALVISPARGTTYPFPAPDAEQTIILGSWFKGDLKEIIDDALAAGSEPAISNSLTINGQPGDLYPCSAKNTYRYKVNYGKTYLLRVINAVMNEEQFFGIAGHRLTVVGQDAAYIKPITTSYIMITPGQTMDILVSANKTPSEYYMASRTFADGTGPPFDNTTTTAILQYNGNYTTPSAIPLPPLPRFNDTAAADSYTGRVRSLASKNHPINPIDILQAYYRSINGVFDRDFPSEPPKYYNFTGNMTSIDVTSAQGTKVTMLNYGESVEIVFQGTNLLAEMNHPIHLHGFSFYLVGTGKGNFNNVTDPKSYNLIDPPEINTVALPKSGWAAIRFVADNPGVWFIHCHLERHSSWGMDTVLIVRNGKTRATSMRRPPAVDLNKSFRRNISCEMGICRLGFLVGFLWFMAMNCMAQSNTHHYNFVLQQAQFTRLCETKTMLTVNGSFPGPTIHARRGDTIYVNVHNEGEHGVKQPRNPWSDGPENITQCPIQPGKNFTYEIILSNEEGTLWWHAHSDWSRATVHGAIVISPARGATYPFPAPDAEQTIILGSWFKGDLKAIIDDALAAGSEPAISNSLTINGQPGDLYPCSAENTYRYQVNYGKTYLLRVINAVMNEEQFFGIAGHRLTVVGQDAAYIKPITTSYIMITPGQTMDILVSANQTPSEYYMASRTFADGTGPPFDNTTTTAILQYNGNYTTPSAIPLPPLPRFNDTAAADSYTGRVRSLASKNHPINVPQSINRRLYMAIALNFLPCTAATCVNSTRVAASMNNVSFEAKPIDILQAYYRSIDGVFDRDFPSEPPNYYNFTANINIDVTTAAGTKVTMLNYGESVEIVFQGTDLLAEMNHPMHLHGFSFYLVGTGKGNFNNVTDPKSYNLIDPPEINTVALPKSGWAAIRFVADNPGVWFIHCHLERHSSWGMDTVLIVRNGKTRATSMPSSVAVLLLILCSRLQQAQFTRLCETKTMLTVNGSFPGPTIRARRGDTIYVNVHNEGEHGVKQPRNPWSDGPENITQCPIQPGKNFTYEIILSNEEGTLWWHAHSDWSRATVHGAIVISPARGTTYPFPAPEAEQTIILGSWFKGDLKEMIDDALAAGVLPEQSNSLTINGQPGDLYPCSAATTGPVYKIVRDKDYAYCKWKFSRANNTCSHGVKQPRNPWSDGPENITQCPIQPGKNFTYEVILSNEEGTLWWHAHSDWSRATVHGAIVIAPALGTTYPFPAPDAEETIILGSWFKGDLKAIIDEALATGLPPEQSNSLTINGQPGDLYPCSAAIPLPLLPRFDNSAAAESFTGRVRSLASKNHPINVPQSINRRLYITIALNKSPCTAATCAERTGDAASMNNVSFEAKPIDILQAYYRSIDGVFDRDFPSEPPKYYNFTGDMTAGFDITTAKGTKVTMLNYGESVEIVFQGTNLRAAMNHPIHLHGFSFYLVGTGKGNFNNVTDPKSYNLIDPPEINTVALPKSGWAAIRFIADNPGVWFIHCHLERHSSWGMDTVLIVRNGRTRATSMRPPPASLPSCS</sequence>
<dbReference type="PANTHER" id="PTHR11709">
    <property type="entry name" value="MULTI-COPPER OXIDASE"/>
    <property type="match status" value="1"/>
</dbReference>
<keyword evidence="7 13" id="KW-0479">Metal-binding</keyword>
<reference evidence="17" key="1">
    <citation type="submission" date="2019-03" db="EMBL/GenBank/DDBJ databases">
        <authorList>
            <person name="Mank J."/>
            <person name="Almeida P."/>
        </authorList>
    </citation>
    <scope>NUCLEOTIDE SEQUENCE</scope>
    <source>
        <strain evidence="17">78183</strain>
    </source>
</reference>
<evidence type="ECO:0000256" key="9">
    <source>
        <dbReference type="ARBA" id="ARBA00023002"/>
    </source>
</evidence>
<dbReference type="GO" id="GO:0048046">
    <property type="term" value="C:apoplast"/>
    <property type="evidence" value="ECO:0007669"/>
    <property type="project" value="UniProtKB-SubCell"/>
</dbReference>
<proteinExistence type="inferred from homology"/>
<dbReference type="NCBIfam" id="TIGR03389">
    <property type="entry name" value="laccase"/>
    <property type="match status" value="1"/>
</dbReference>
<feature type="domain" description="Plastocyanin-like" evidence="16">
    <location>
        <begin position="65"/>
        <end position="170"/>
    </location>
</feature>
<evidence type="ECO:0000256" key="4">
    <source>
        <dbReference type="ARBA" id="ARBA00012297"/>
    </source>
</evidence>
<dbReference type="EC" id="1.10.3.2" evidence="4 13"/>
<protein>
    <recommendedName>
        <fullName evidence="4 13">Laccase</fullName>
        <ecNumber evidence="4 13">1.10.3.2</ecNumber>
    </recommendedName>
    <alternativeName>
        <fullName evidence="13">Benzenediol:oxygen oxidoreductase</fullName>
    </alternativeName>
    <alternativeName>
        <fullName evidence="13">Diphenol oxidase</fullName>
    </alternativeName>
    <alternativeName>
        <fullName evidence="13">Urishiol oxidase</fullName>
    </alternativeName>
</protein>
<keyword evidence="11" id="KW-0325">Glycoprotein</keyword>
<keyword evidence="9 13" id="KW-0560">Oxidoreductase</keyword>
<comment type="function">
    <text evidence="13">Lignin degradation and detoxification of lignin-derived products.</text>
</comment>
<keyword evidence="8 13" id="KW-0677">Repeat</keyword>
<dbReference type="GO" id="GO:0046274">
    <property type="term" value="P:lignin catabolic process"/>
    <property type="evidence" value="ECO:0007669"/>
    <property type="project" value="UniProtKB-KW"/>
</dbReference>
<evidence type="ECO:0000256" key="2">
    <source>
        <dbReference type="ARBA" id="ARBA00004271"/>
    </source>
</evidence>
<dbReference type="InterPro" id="IPR011706">
    <property type="entry name" value="Cu-oxidase_C"/>
</dbReference>
<organism evidence="17">
    <name type="scientific">Salix viminalis</name>
    <name type="common">Common osier</name>
    <name type="synonym">Basket willow</name>
    <dbReference type="NCBI Taxonomy" id="40686"/>
    <lineage>
        <taxon>Eukaryota</taxon>
        <taxon>Viridiplantae</taxon>
        <taxon>Streptophyta</taxon>
        <taxon>Embryophyta</taxon>
        <taxon>Tracheophyta</taxon>
        <taxon>Spermatophyta</taxon>
        <taxon>Magnoliopsida</taxon>
        <taxon>eudicotyledons</taxon>
        <taxon>Gunneridae</taxon>
        <taxon>Pentapetalae</taxon>
        <taxon>rosids</taxon>
        <taxon>fabids</taxon>
        <taxon>Malpighiales</taxon>
        <taxon>Salicaceae</taxon>
        <taxon>Saliceae</taxon>
        <taxon>Salix</taxon>
    </lineage>
</organism>
<feature type="domain" description="Plastocyanin-like" evidence="15">
    <location>
        <begin position="1526"/>
        <end position="1661"/>
    </location>
</feature>
<dbReference type="InterPro" id="IPR008972">
    <property type="entry name" value="Cupredoxin"/>
</dbReference>
<evidence type="ECO:0000256" key="5">
    <source>
        <dbReference type="ARBA" id="ARBA00022523"/>
    </source>
</evidence>
<dbReference type="InterPro" id="IPR034285">
    <property type="entry name" value="CuRO_2_LCC"/>
</dbReference>
<feature type="domain" description="Plastocyanin-like" evidence="14">
    <location>
        <begin position="184"/>
        <end position="334"/>
    </location>
</feature>
<dbReference type="GO" id="GO:0052716">
    <property type="term" value="F:hydroquinone:oxygen oxidoreductase activity"/>
    <property type="evidence" value="ECO:0007669"/>
    <property type="project" value="UniProtKB-EC"/>
</dbReference>
<dbReference type="Pfam" id="PF07731">
    <property type="entry name" value="Cu-oxidase_2"/>
    <property type="match status" value="3"/>
</dbReference>
<evidence type="ECO:0000259" key="14">
    <source>
        <dbReference type="Pfam" id="PF00394"/>
    </source>
</evidence>
<dbReference type="PANTHER" id="PTHR11709:SF410">
    <property type="entry name" value="LACCASE"/>
    <property type="match status" value="1"/>
</dbReference>
<gene>
    <name evidence="17" type="ORF">SVIM_LOCUS270944</name>
</gene>
<evidence type="ECO:0000256" key="10">
    <source>
        <dbReference type="ARBA" id="ARBA00023008"/>
    </source>
</evidence>
<dbReference type="CDD" id="cd13897">
    <property type="entry name" value="CuRO_3_LCC_plant"/>
    <property type="match status" value="3"/>
</dbReference>
<dbReference type="InterPro" id="IPR001117">
    <property type="entry name" value="Cu-oxidase_2nd"/>
</dbReference>
<evidence type="ECO:0000256" key="7">
    <source>
        <dbReference type="ARBA" id="ARBA00022723"/>
    </source>
</evidence>
<keyword evidence="5 13" id="KW-0052">Apoplast</keyword>
<dbReference type="InterPro" id="IPR045087">
    <property type="entry name" value="Cu-oxidase_fam"/>
</dbReference>
<evidence type="ECO:0000256" key="1">
    <source>
        <dbReference type="ARBA" id="ARBA00000349"/>
    </source>
</evidence>
<accession>A0A6N2LVC4</accession>
<dbReference type="GO" id="GO:0005507">
    <property type="term" value="F:copper ion binding"/>
    <property type="evidence" value="ECO:0007669"/>
    <property type="project" value="InterPro"/>
</dbReference>
<feature type="domain" description="Plastocyanin-like" evidence="14">
    <location>
        <begin position="705"/>
        <end position="855"/>
    </location>
</feature>
<dbReference type="SUPFAM" id="SSF49503">
    <property type="entry name" value="Cupredoxins"/>
    <property type="match status" value="9"/>
</dbReference>
<evidence type="ECO:0000256" key="8">
    <source>
        <dbReference type="ARBA" id="ARBA00022737"/>
    </source>
</evidence>
<feature type="domain" description="Plastocyanin-like" evidence="15">
    <location>
        <begin position="393"/>
        <end position="526"/>
    </location>
</feature>
<dbReference type="InterPro" id="IPR034288">
    <property type="entry name" value="CuRO_1_LCC"/>
</dbReference>
<evidence type="ECO:0000256" key="12">
    <source>
        <dbReference type="ARBA" id="ARBA00023185"/>
    </source>
</evidence>
<dbReference type="CDD" id="cd13875">
    <property type="entry name" value="CuRO_2_LCC_plant"/>
    <property type="match status" value="2"/>
</dbReference>
<feature type="domain" description="Plastocyanin-like" evidence="16">
    <location>
        <begin position="1307"/>
        <end position="1369"/>
    </location>
</feature>
<dbReference type="InterPro" id="IPR034289">
    <property type="entry name" value="CuRO_3_LCC"/>
</dbReference>
<comment type="similarity">
    <text evidence="3 13">Belongs to the multicopper oxidase family.</text>
</comment>
<dbReference type="EMBL" id="CAADRP010001597">
    <property type="protein sequence ID" value="VFU44260.1"/>
    <property type="molecule type" value="Genomic_DNA"/>
</dbReference>